<accession>A0A423UIR8</accession>
<protein>
    <submittedName>
        <fullName evidence="2">PucR family transcriptional regulator</fullName>
    </submittedName>
</protein>
<sequence>MITVADIIALPAFERIELAAPCAGAGAREVRNVGILDLAPDEQAYADYLPGEFIASNLGFARDDAALAEASLLTLIKRNVAAVAVKNGHHPHLSEAVRAASTSAGVPLYLYDGAYHEVLAYQALDLIRRDGEESDKGRLVDALLAARDSQGTRAKLYQLTGAMGATLQCLAVAPRNADECSLYAALDALAEVLRAFKADWASVDTVFACRYHDLLLAFVSYAQPPASVRAASEADLVARIQGIGPLWLGVGEEGPLSDGDLSVREALAALKTARIEADAVVCWADLHHDAFRAAAAASRLFGRTAAFHRALLEEYDAENDAELAPTAEALARAYGDVRAAAEQLHQHPNTVRYRLRKAKAVLGMPDAPDREFAFLLGLIFLDRTNPLLGR</sequence>
<dbReference type="AlphaFoldDB" id="A0A423UIR8"/>
<dbReference type="InterPro" id="IPR051448">
    <property type="entry name" value="CdaR-like_regulators"/>
</dbReference>
<gene>
    <name evidence="2" type="ORF">DMP12_10285</name>
</gene>
<dbReference type="Gene3D" id="1.10.10.2840">
    <property type="entry name" value="PucR C-terminal helix-turn-helix domain"/>
    <property type="match status" value="1"/>
</dbReference>
<dbReference type="InterPro" id="IPR025736">
    <property type="entry name" value="PucR_C-HTH_dom"/>
</dbReference>
<dbReference type="Pfam" id="PF13556">
    <property type="entry name" value="HTH_30"/>
    <property type="match status" value="1"/>
</dbReference>
<dbReference type="EMBL" id="QIBW01000012">
    <property type="protein sequence ID" value="ROT89060.1"/>
    <property type="molecule type" value="Genomic_DNA"/>
</dbReference>
<proteinExistence type="predicted"/>
<reference evidence="3" key="1">
    <citation type="submission" date="2018-05" db="EMBL/GenBank/DDBJ databases">
        <title>Genome Sequencing of selected type strains of the family Eggerthellaceae.</title>
        <authorList>
            <person name="Danylec N."/>
            <person name="Stoll D.A."/>
            <person name="Doetsch A."/>
            <person name="Huch M."/>
        </authorList>
    </citation>
    <scope>NUCLEOTIDE SEQUENCE [LARGE SCALE GENOMIC DNA]</scope>
    <source>
        <strain evidence="3">DSM 27213</strain>
    </source>
</reference>
<comment type="caution">
    <text evidence="2">The sequence shown here is derived from an EMBL/GenBank/DDBJ whole genome shotgun (WGS) entry which is preliminary data.</text>
</comment>
<dbReference type="Proteomes" id="UP000285258">
    <property type="component" value="Unassembled WGS sequence"/>
</dbReference>
<dbReference type="PANTHER" id="PTHR33744:SF1">
    <property type="entry name" value="DNA-BINDING TRANSCRIPTIONAL ACTIVATOR ADER"/>
    <property type="match status" value="1"/>
</dbReference>
<dbReference type="InterPro" id="IPR042070">
    <property type="entry name" value="PucR_C-HTH_sf"/>
</dbReference>
<organism evidence="2 3">
    <name type="scientific">Gordonibacter urolithinfaciens</name>
    <dbReference type="NCBI Taxonomy" id="1335613"/>
    <lineage>
        <taxon>Bacteria</taxon>
        <taxon>Bacillati</taxon>
        <taxon>Actinomycetota</taxon>
        <taxon>Coriobacteriia</taxon>
        <taxon>Eggerthellales</taxon>
        <taxon>Eggerthellaceae</taxon>
        <taxon>Gordonibacter</taxon>
    </lineage>
</organism>
<name>A0A423UIR8_9ACTN</name>
<feature type="domain" description="PucR C-terminal helix-turn-helix" evidence="1">
    <location>
        <begin position="323"/>
        <end position="365"/>
    </location>
</feature>
<dbReference type="RefSeq" id="WP_096227286.1">
    <property type="nucleotide sequence ID" value="NZ_CP168029.1"/>
</dbReference>
<dbReference type="PANTHER" id="PTHR33744">
    <property type="entry name" value="CARBOHYDRATE DIACID REGULATOR"/>
    <property type="match status" value="1"/>
</dbReference>
<evidence type="ECO:0000259" key="1">
    <source>
        <dbReference type="Pfam" id="PF13556"/>
    </source>
</evidence>
<evidence type="ECO:0000313" key="2">
    <source>
        <dbReference type="EMBL" id="ROT89060.1"/>
    </source>
</evidence>
<evidence type="ECO:0000313" key="3">
    <source>
        <dbReference type="Proteomes" id="UP000285258"/>
    </source>
</evidence>